<dbReference type="InterPro" id="IPR056834">
    <property type="entry name" value="ARM_TT21_C"/>
</dbReference>
<dbReference type="Proteomes" id="UP001159427">
    <property type="component" value="Unassembled WGS sequence"/>
</dbReference>
<feature type="transmembrane region" description="Helical" evidence="8">
    <location>
        <begin position="580"/>
        <end position="602"/>
    </location>
</feature>
<evidence type="ECO:0000256" key="6">
    <source>
        <dbReference type="ARBA" id="ARBA00023136"/>
    </source>
</evidence>
<comment type="subcellular location">
    <subcellularLocation>
        <location evidence="1">Cell membrane</location>
        <topology evidence="1">Multi-pass membrane protein</topology>
    </subcellularLocation>
    <subcellularLocation>
        <location evidence="8">Membrane</location>
        <topology evidence="8">Multi-pass membrane protein</topology>
    </subcellularLocation>
</comment>
<evidence type="ECO:0000259" key="12">
    <source>
        <dbReference type="Pfam" id="PF25063"/>
    </source>
</evidence>
<feature type="transmembrane region" description="Helical" evidence="8">
    <location>
        <begin position="542"/>
        <end position="559"/>
    </location>
</feature>
<evidence type="ECO:0000313" key="14">
    <source>
        <dbReference type="Proteomes" id="UP001159427"/>
    </source>
</evidence>
<keyword evidence="5 8" id="KW-1133">Transmembrane helix</keyword>
<proteinExistence type="inferred from homology"/>
<evidence type="ECO:0000259" key="11">
    <source>
        <dbReference type="Pfam" id="PF16178"/>
    </source>
</evidence>
<name>A0ABN8M3L1_9CNID</name>
<feature type="transmembrane region" description="Helical" evidence="8">
    <location>
        <begin position="444"/>
        <end position="471"/>
    </location>
</feature>
<comment type="similarity">
    <text evidence="2 8">Belongs to the anoctamin family.</text>
</comment>
<protein>
    <recommendedName>
        <fullName evidence="8">Anoctamin</fullName>
    </recommendedName>
</protein>
<dbReference type="InterPro" id="IPR036719">
    <property type="entry name" value="Neuro-gated_channel_TM_sf"/>
</dbReference>
<keyword evidence="3" id="KW-1003">Cell membrane</keyword>
<comment type="caution">
    <text evidence="8">Lacks conserved residue(s) required for the propagation of feature annotation.</text>
</comment>
<feature type="domain" description="Tetratricopeptide repeat protein 21A/21B C-terminal ARM" evidence="12">
    <location>
        <begin position="382"/>
        <end position="434"/>
    </location>
</feature>
<sequence length="888" mass="103042">MERGSYLKLDQIDQIEIELNEHVPAVSLVEPSEQSDFDGAQNKRIDYVLVHEITKDTKELDEEAAKAIRKFERWRYSFERSLENNLGLILQRKIVDIEDEPGKERHFTLIHAPWEVLVHSAEEMKLKVPIQVNDVVFSTWLEELIGYNRYEKLIRKNPFAVLPFPPTALPAEVLKKELLQRPVLVRAKFSIFRSTSRIVRETTNEKRKSQIGLIRLISPMILFATSAHGRRADLPVQFAFALKLKDNKKNKKSWQRGNKTAANELHPENSHVLLHLILLYHAGQKQLKRKTFLLNLSSVCSITIFSYSRHPKSLFNPLRKLLYFQSGKFDMAGDLLKKCLQYNKVRNAYRRAYPTGLITLTLLFQFTLLYRIVINVTLYGKPSCCKAWEYMGYIMEKEQAYKDAAKNYENAWIYGNQNNPTIGMLHILFEKLKAVDGNCTICSFVFFVVVVVVVASVIGVIVYRAAVFAVLSSNRDSNIKKQARHITTVSAGILNLIAIMLLTKVYVKLATWLTDWENPPTESAYKDSFTWKMSLFQFVNNYSAIFYIAFFKSELIVGTPGRYRRILGKYRLDGCSEQGCFLELTIQLFIIMVGKQIFFNIFELAMPFFKLLKNRRKKNSPENAPQYEKDFDLTACEKHYMFWEYLEVVLHYGFVTMFVAAFPLGPLFALINAIIEIRVDAIKFLCYFRRPDVARVADIGAWYGVLEALTRASVVVNAFLLAFTSGFIPKLLYRVVYASDHHSSWGGSLKGYVNSSLAVIDLKTLYRWESGTQPEHPVENLNYTRDYCRYPGYFESTYPYSYSKQYWHLLAARLAFVFVFQFVVFTVTSFIAWVIPDTPDELKFQMEREKEIINSIFLRGHEYDIDFDDEEEEEDEPPFEDAKEEVDS</sequence>
<reference evidence="13 14" key="1">
    <citation type="submission" date="2022-05" db="EMBL/GenBank/DDBJ databases">
        <authorList>
            <consortium name="Genoscope - CEA"/>
            <person name="William W."/>
        </authorList>
    </citation>
    <scope>NUCLEOTIDE SEQUENCE [LARGE SCALE GENOMIC DNA]</scope>
</reference>
<dbReference type="InterPro" id="IPR049452">
    <property type="entry name" value="Anoctamin_TM"/>
</dbReference>
<evidence type="ECO:0000313" key="13">
    <source>
        <dbReference type="EMBL" id="CAH3023701.1"/>
    </source>
</evidence>
<feature type="region of interest" description="Disordered" evidence="9">
    <location>
        <begin position="867"/>
        <end position="888"/>
    </location>
</feature>
<dbReference type="EMBL" id="CALNXI010000271">
    <property type="protein sequence ID" value="CAH3023701.1"/>
    <property type="molecule type" value="Genomic_DNA"/>
</dbReference>
<feature type="domain" description="Anoctamin dimerisation" evidence="11">
    <location>
        <begin position="42"/>
        <end position="133"/>
    </location>
</feature>
<keyword evidence="7" id="KW-0325">Glycoprotein</keyword>
<dbReference type="InterPro" id="IPR007632">
    <property type="entry name" value="Anoctamin"/>
</dbReference>
<gene>
    <name evidence="13" type="ORF">PEVE_00020184</name>
</gene>
<evidence type="ECO:0000256" key="1">
    <source>
        <dbReference type="ARBA" id="ARBA00004651"/>
    </source>
</evidence>
<evidence type="ECO:0000256" key="9">
    <source>
        <dbReference type="SAM" id="MobiDB-lite"/>
    </source>
</evidence>
<organism evidence="13 14">
    <name type="scientific">Porites evermanni</name>
    <dbReference type="NCBI Taxonomy" id="104178"/>
    <lineage>
        <taxon>Eukaryota</taxon>
        <taxon>Metazoa</taxon>
        <taxon>Cnidaria</taxon>
        <taxon>Anthozoa</taxon>
        <taxon>Hexacorallia</taxon>
        <taxon>Scleractinia</taxon>
        <taxon>Fungiina</taxon>
        <taxon>Poritidae</taxon>
        <taxon>Porites</taxon>
    </lineage>
</organism>
<evidence type="ECO:0000259" key="10">
    <source>
        <dbReference type="Pfam" id="PF04547"/>
    </source>
</evidence>
<evidence type="ECO:0000256" key="7">
    <source>
        <dbReference type="ARBA" id="ARBA00023180"/>
    </source>
</evidence>
<comment type="caution">
    <text evidence="13">The sequence shown here is derived from an EMBL/GenBank/DDBJ whole genome shotgun (WGS) entry which is preliminary data.</text>
</comment>
<dbReference type="PANTHER" id="PTHR12308:SF84">
    <property type="entry name" value="ANOCTAMIN"/>
    <property type="match status" value="1"/>
</dbReference>
<evidence type="ECO:0000256" key="2">
    <source>
        <dbReference type="ARBA" id="ARBA00009671"/>
    </source>
</evidence>
<dbReference type="Pfam" id="PF25063">
    <property type="entry name" value="ARM_TT21_C"/>
    <property type="match status" value="1"/>
</dbReference>
<accession>A0ABN8M3L1</accession>
<evidence type="ECO:0000256" key="5">
    <source>
        <dbReference type="ARBA" id="ARBA00022989"/>
    </source>
</evidence>
<keyword evidence="14" id="KW-1185">Reference proteome</keyword>
<dbReference type="Pfam" id="PF04547">
    <property type="entry name" value="Anoctamin"/>
    <property type="match status" value="1"/>
</dbReference>
<keyword evidence="6 8" id="KW-0472">Membrane</keyword>
<feature type="transmembrane region" description="Helical" evidence="8">
    <location>
        <begin position="483"/>
        <end position="507"/>
    </location>
</feature>
<dbReference type="PANTHER" id="PTHR12308">
    <property type="entry name" value="ANOCTAMIN"/>
    <property type="match status" value="1"/>
</dbReference>
<dbReference type="InterPro" id="IPR032394">
    <property type="entry name" value="Anoct_dimer"/>
</dbReference>
<feature type="domain" description="Anoctamin transmembrane" evidence="10">
    <location>
        <begin position="441"/>
        <end position="849"/>
    </location>
</feature>
<dbReference type="SUPFAM" id="SSF90112">
    <property type="entry name" value="Neurotransmitter-gated ion-channel transmembrane pore"/>
    <property type="match status" value="1"/>
</dbReference>
<evidence type="ECO:0000256" key="3">
    <source>
        <dbReference type="ARBA" id="ARBA00022475"/>
    </source>
</evidence>
<keyword evidence="4 8" id="KW-0812">Transmembrane</keyword>
<evidence type="ECO:0000256" key="8">
    <source>
        <dbReference type="RuleBase" id="RU280814"/>
    </source>
</evidence>
<evidence type="ECO:0000256" key="4">
    <source>
        <dbReference type="ARBA" id="ARBA00022692"/>
    </source>
</evidence>
<feature type="transmembrane region" description="Helical" evidence="8">
    <location>
        <begin position="649"/>
        <end position="675"/>
    </location>
</feature>
<dbReference type="Pfam" id="PF16178">
    <property type="entry name" value="Anoct_dimer"/>
    <property type="match status" value="1"/>
</dbReference>
<feature type="transmembrane region" description="Helical" evidence="8">
    <location>
        <begin position="814"/>
        <end position="835"/>
    </location>
</feature>